<name>A0A455C4Y2_PHYMC</name>
<dbReference type="InParanoid" id="A0A455C4Y2"/>
<dbReference type="CTD" id="312"/>
<dbReference type="AlphaFoldDB" id="A0A455C4Y2"/>
<evidence type="ECO:0000313" key="3">
    <source>
        <dbReference type="RefSeq" id="XP_028356484.2"/>
    </source>
</evidence>
<feature type="compositionally biased region" description="Polar residues" evidence="1">
    <location>
        <begin position="1"/>
        <end position="27"/>
    </location>
</feature>
<keyword evidence="2" id="KW-1185">Reference proteome</keyword>
<evidence type="ECO:0000313" key="2">
    <source>
        <dbReference type="Proteomes" id="UP000248484"/>
    </source>
</evidence>
<dbReference type="KEGG" id="pcad:114487908"/>
<feature type="region of interest" description="Disordered" evidence="1">
    <location>
        <begin position="1"/>
        <end position="46"/>
    </location>
</feature>
<dbReference type="OrthoDB" id="10315809at2759"/>
<organism evidence="2 3">
    <name type="scientific">Physeter macrocephalus</name>
    <name type="common">Sperm whale</name>
    <name type="synonym">Physeter catodon</name>
    <dbReference type="NCBI Taxonomy" id="9755"/>
    <lineage>
        <taxon>Eukaryota</taxon>
        <taxon>Metazoa</taxon>
        <taxon>Chordata</taxon>
        <taxon>Craniata</taxon>
        <taxon>Vertebrata</taxon>
        <taxon>Euteleostomi</taxon>
        <taxon>Mammalia</taxon>
        <taxon>Eutheria</taxon>
        <taxon>Laurasiatheria</taxon>
        <taxon>Artiodactyla</taxon>
        <taxon>Whippomorpha</taxon>
        <taxon>Cetacea</taxon>
        <taxon>Odontoceti</taxon>
        <taxon>Physeteridae</taxon>
        <taxon>Physeter</taxon>
    </lineage>
</organism>
<evidence type="ECO:0000256" key="1">
    <source>
        <dbReference type="SAM" id="MobiDB-lite"/>
    </source>
</evidence>
<reference evidence="3" key="1">
    <citation type="submission" date="2025-08" db="UniProtKB">
        <authorList>
            <consortium name="RefSeq"/>
        </authorList>
    </citation>
    <scope>IDENTIFICATION</scope>
    <source>
        <tissue evidence="3">Muscle</tissue>
    </source>
</reference>
<protein>
    <submittedName>
        <fullName evidence="3">Annexin A13</fullName>
    </submittedName>
</protein>
<dbReference type="GeneID" id="114487908"/>
<dbReference type="RefSeq" id="XP_028356484.2">
    <property type="nucleotide sequence ID" value="XM_028500683.2"/>
</dbReference>
<accession>A0A455C4Y2</accession>
<dbReference type="Proteomes" id="UP000248484">
    <property type="component" value="Chromosome 15"/>
</dbReference>
<proteinExistence type="predicted"/>
<gene>
    <name evidence="3" type="primary">ANXA13</name>
</gene>
<sequence>MGNRHSQSYSLSEGSQQLYEGQAQPSAAVQPLSHPSGSGKPEFHQPVMGWIWPQPTVCQPLDWRSMKDILLPGKD</sequence>